<dbReference type="Proteomes" id="UP000572817">
    <property type="component" value="Unassembled WGS sequence"/>
</dbReference>
<dbReference type="EMBL" id="WWBZ02000009">
    <property type="protein sequence ID" value="KAF4311408.1"/>
    <property type="molecule type" value="Genomic_DNA"/>
</dbReference>
<dbReference type="AlphaFoldDB" id="A0A8H4J3E8"/>
<proteinExistence type="predicted"/>
<organism evidence="1 2">
    <name type="scientific">Botryosphaeria dothidea</name>
    <dbReference type="NCBI Taxonomy" id="55169"/>
    <lineage>
        <taxon>Eukaryota</taxon>
        <taxon>Fungi</taxon>
        <taxon>Dikarya</taxon>
        <taxon>Ascomycota</taxon>
        <taxon>Pezizomycotina</taxon>
        <taxon>Dothideomycetes</taxon>
        <taxon>Dothideomycetes incertae sedis</taxon>
        <taxon>Botryosphaeriales</taxon>
        <taxon>Botryosphaeriaceae</taxon>
        <taxon>Botryosphaeria</taxon>
    </lineage>
</organism>
<evidence type="ECO:0000313" key="2">
    <source>
        <dbReference type="Proteomes" id="UP000572817"/>
    </source>
</evidence>
<evidence type="ECO:0000313" key="1">
    <source>
        <dbReference type="EMBL" id="KAF4311408.1"/>
    </source>
</evidence>
<gene>
    <name evidence="1" type="ORF">GTA08_BOTSDO12874</name>
</gene>
<accession>A0A8H4J3E8</accession>
<dbReference type="OrthoDB" id="5364250at2759"/>
<name>A0A8H4J3E8_9PEZI</name>
<protein>
    <submittedName>
        <fullName evidence="1">Uncharacterized protein</fullName>
    </submittedName>
</protein>
<comment type="caution">
    <text evidence="1">The sequence shown here is derived from an EMBL/GenBank/DDBJ whole genome shotgun (WGS) entry which is preliminary data.</text>
</comment>
<keyword evidence="2" id="KW-1185">Reference proteome</keyword>
<reference evidence="1" key="1">
    <citation type="submission" date="2020-04" db="EMBL/GenBank/DDBJ databases">
        <title>Genome Assembly and Annotation of Botryosphaeria dothidea sdau 11-99, a Latent Pathogen of Apple Fruit Ring Rot in China.</title>
        <authorList>
            <person name="Yu C."/>
            <person name="Diao Y."/>
            <person name="Lu Q."/>
            <person name="Zhao J."/>
            <person name="Cui S."/>
            <person name="Peng C."/>
            <person name="He B."/>
            <person name="Liu H."/>
        </authorList>
    </citation>
    <scope>NUCLEOTIDE SEQUENCE [LARGE SCALE GENOMIC DNA]</scope>
    <source>
        <strain evidence="1">Sdau11-99</strain>
    </source>
</reference>
<sequence>MWCLADVHVLPSRTKLWFSDGKPVDAIRRGFGVSSRLIVEGQGFLDLTVMQVIGKEWIDANGSTLWPQDSPEHDFPFDPSHSHDSPWLLLFLSIESGSFAISMIAIPAKHSRKDSYTPWPTASGKLRPLPTISTADVTFIDKMIASKHMPYQNIPDAPGKTVEEITALGQRLFPFTPHSFQLAMCVYDWTTASFTRMVFLKIFEYTGVGQAPFPIDQRSIAQLIWASAWKPYKPSDADFMHSFMHSFMMAPAASLQAAETQLAAMDIAQLGADRFGVQFLECPRNAGPVGAPLVDSFARALASYLAVGRTVTTKMAWSFTGCVGDAMRYSNGLLLVAECPEESVAWETAACVTPLSDDPGKMEYTFMPGSRFEVQAVEEVAVPLGSNGEAAEKNVTVITLMPKGQKSRNGWLPAGIQIHNGTREGCPESRKQGEAAQLVESCVYF</sequence>